<accession>W1P603</accession>
<sequence length="111" mass="12332">MQIRDVPNWGINKPSQVAWLSPSEIVWLDNNSSGACEQEFANPAKSNLLVNINSIRDILSYSLDINDFVKWTNLRKINLKISLPPNQAKLKMGGSGSSPSSSWAVPPVRLR</sequence>
<proteinExistence type="predicted"/>
<organism evidence="2 3">
    <name type="scientific">Amborella trichopoda</name>
    <dbReference type="NCBI Taxonomy" id="13333"/>
    <lineage>
        <taxon>Eukaryota</taxon>
        <taxon>Viridiplantae</taxon>
        <taxon>Streptophyta</taxon>
        <taxon>Embryophyta</taxon>
        <taxon>Tracheophyta</taxon>
        <taxon>Spermatophyta</taxon>
        <taxon>Magnoliopsida</taxon>
        <taxon>Amborellales</taxon>
        <taxon>Amborellaceae</taxon>
        <taxon>Amborella</taxon>
    </lineage>
</organism>
<evidence type="ECO:0000313" key="2">
    <source>
        <dbReference type="EMBL" id="ERN02395.1"/>
    </source>
</evidence>
<protein>
    <submittedName>
        <fullName evidence="2">Uncharacterized protein</fullName>
    </submittedName>
</protein>
<keyword evidence="3" id="KW-1185">Reference proteome</keyword>
<dbReference type="Proteomes" id="UP000017836">
    <property type="component" value="Unassembled WGS sequence"/>
</dbReference>
<dbReference type="Gramene" id="ERN02395">
    <property type="protein sequence ID" value="ERN02395"/>
    <property type="gene ID" value="AMTR_s00096p00105200"/>
</dbReference>
<dbReference type="EMBL" id="KI394634">
    <property type="protein sequence ID" value="ERN02395.1"/>
    <property type="molecule type" value="Genomic_DNA"/>
</dbReference>
<dbReference type="AlphaFoldDB" id="W1P603"/>
<reference evidence="3" key="1">
    <citation type="journal article" date="2013" name="Science">
        <title>The Amborella genome and the evolution of flowering plants.</title>
        <authorList>
            <consortium name="Amborella Genome Project"/>
        </authorList>
    </citation>
    <scope>NUCLEOTIDE SEQUENCE [LARGE SCALE GENOMIC DNA]</scope>
</reference>
<evidence type="ECO:0000256" key="1">
    <source>
        <dbReference type="SAM" id="MobiDB-lite"/>
    </source>
</evidence>
<gene>
    <name evidence="2" type="ORF">AMTR_s00096p00105200</name>
</gene>
<feature type="region of interest" description="Disordered" evidence="1">
    <location>
        <begin position="90"/>
        <end position="111"/>
    </location>
</feature>
<evidence type="ECO:0000313" key="3">
    <source>
        <dbReference type="Proteomes" id="UP000017836"/>
    </source>
</evidence>
<dbReference type="HOGENOM" id="CLU_2161827_0_0_1"/>
<name>W1P603_AMBTC</name>